<keyword evidence="1" id="KW-0732">Signal</keyword>
<accession>A0A9P5PI17</accession>
<protein>
    <submittedName>
        <fullName evidence="2">Uncharacterized protein</fullName>
    </submittedName>
</protein>
<dbReference type="AlphaFoldDB" id="A0A9P5PI17"/>
<dbReference type="OrthoDB" id="3485059at2759"/>
<evidence type="ECO:0000256" key="1">
    <source>
        <dbReference type="SAM" id="SignalP"/>
    </source>
</evidence>
<dbReference type="Pfam" id="PF12296">
    <property type="entry name" value="HsbA"/>
    <property type="match status" value="1"/>
</dbReference>
<name>A0A9P5PI17_9AGAR</name>
<dbReference type="InterPro" id="IPR021054">
    <property type="entry name" value="Cell_wall_mannoprotein_1"/>
</dbReference>
<evidence type="ECO:0000313" key="3">
    <source>
        <dbReference type="Proteomes" id="UP000772434"/>
    </source>
</evidence>
<reference evidence="2" key="1">
    <citation type="submission" date="2020-11" db="EMBL/GenBank/DDBJ databases">
        <authorList>
            <consortium name="DOE Joint Genome Institute"/>
            <person name="Ahrendt S."/>
            <person name="Riley R."/>
            <person name="Andreopoulos W."/>
            <person name="Labutti K."/>
            <person name="Pangilinan J."/>
            <person name="Ruiz-Duenas F.J."/>
            <person name="Barrasa J.M."/>
            <person name="Sanchez-Garcia M."/>
            <person name="Camarero S."/>
            <person name="Miyauchi S."/>
            <person name="Serrano A."/>
            <person name="Linde D."/>
            <person name="Babiker R."/>
            <person name="Drula E."/>
            <person name="Ayuso-Fernandez I."/>
            <person name="Pacheco R."/>
            <person name="Padilla G."/>
            <person name="Ferreira P."/>
            <person name="Barriuso J."/>
            <person name="Kellner H."/>
            <person name="Castanera R."/>
            <person name="Alfaro M."/>
            <person name="Ramirez L."/>
            <person name="Pisabarro A.G."/>
            <person name="Kuo A."/>
            <person name="Tritt A."/>
            <person name="Lipzen A."/>
            <person name="He G."/>
            <person name="Yan M."/>
            <person name="Ng V."/>
            <person name="Cullen D."/>
            <person name="Martin F."/>
            <person name="Rosso M.-N."/>
            <person name="Henrissat B."/>
            <person name="Hibbett D."/>
            <person name="Martinez A.T."/>
            <person name="Grigoriev I.V."/>
        </authorList>
    </citation>
    <scope>NUCLEOTIDE SEQUENCE</scope>
    <source>
        <strain evidence="2">AH 40177</strain>
    </source>
</reference>
<keyword evidence="3" id="KW-1185">Reference proteome</keyword>
<sequence>MTIWLKMLCLACFASLSLTFCLAAGVKRQVVVISDLSGLADQAIALNSAMDAFPTSGGVEGVESALASSTALAAAATDAAANGPFTTTSDGETVLELVQQFETTFSSALTEVASKQPLIAALPVTGFTALYSLDIGTMQLSSKNFENEIINDTPPSLFPIAISITSSIDAAFATASAAYA</sequence>
<evidence type="ECO:0000313" key="2">
    <source>
        <dbReference type="EMBL" id="KAF9063763.1"/>
    </source>
</evidence>
<feature type="chain" id="PRO_5040123338" evidence="1">
    <location>
        <begin position="24"/>
        <end position="180"/>
    </location>
</feature>
<gene>
    <name evidence="2" type="ORF">BDP27DRAFT_1367765</name>
</gene>
<proteinExistence type="predicted"/>
<feature type="signal peptide" evidence="1">
    <location>
        <begin position="1"/>
        <end position="23"/>
    </location>
</feature>
<dbReference type="EMBL" id="JADNRY010000139">
    <property type="protein sequence ID" value="KAF9063763.1"/>
    <property type="molecule type" value="Genomic_DNA"/>
</dbReference>
<dbReference type="Gene3D" id="1.20.1280.140">
    <property type="match status" value="1"/>
</dbReference>
<comment type="caution">
    <text evidence="2">The sequence shown here is derived from an EMBL/GenBank/DDBJ whole genome shotgun (WGS) entry which is preliminary data.</text>
</comment>
<dbReference type="Proteomes" id="UP000772434">
    <property type="component" value="Unassembled WGS sequence"/>
</dbReference>
<organism evidence="2 3">
    <name type="scientific">Rhodocollybia butyracea</name>
    <dbReference type="NCBI Taxonomy" id="206335"/>
    <lineage>
        <taxon>Eukaryota</taxon>
        <taxon>Fungi</taxon>
        <taxon>Dikarya</taxon>
        <taxon>Basidiomycota</taxon>
        <taxon>Agaricomycotina</taxon>
        <taxon>Agaricomycetes</taxon>
        <taxon>Agaricomycetidae</taxon>
        <taxon>Agaricales</taxon>
        <taxon>Marasmiineae</taxon>
        <taxon>Omphalotaceae</taxon>
        <taxon>Rhodocollybia</taxon>
    </lineage>
</organism>